<dbReference type="Proteomes" id="UP001215598">
    <property type="component" value="Unassembled WGS sequence"/>
</dbReference>
<evidence type="ECO:0000313" key="2">
    <source>
        <dbReference type="EMBL" id="KAJ7724132.1"/>
    </source>
</evidence>
<comment type="caution">
    <text evidence="1">The sequence shown here is derived from an EMBL/GenBank/DDBJ whole genome shotgun (WGS) entry which is preliminary data.</text>
</comment>
<keyword evidence="3" id="KW-1185">Reference proteome</keyword>
<organism evidence="1 3">
    <name type="scientific">Mycena metata</name>
    <dbReference type="NCBI Taxonomy" id="1033252"/>
    <lineage>
        <taxon>Eukaryota</taxon>
        <taxon>Fungi</taxon>
        <taxon>Dikarya</taxon>
        <taxon>Basidiomycota</taxon>
        <taxon>Agaricomycotina</taxon>
        <taxon>Agaricomycetes</taxon>
        <taxon>Agaricomycetidae</taxon>
        <taxon>Agaricales</taxon>
        <taxon>Marasmiineae</taxon>
        <taxon>Mycenaceae</taxon>
        <taxon>Mycena</taxon>
    </lineage>
</organism>
<proteinExistence type="predicted"/>
<name>A0AAD7HFU6_9AGAR</name>
<reference evidence="1" key="1">
    <citation type="submission" date="2023-03" db="EMBL/GenBank/DDBJ databases">
        <title>Massive genome expansion in bonnet fungi (Mycena s.s.) driven by repeated elements and novel gene families across ecological guilds.</title>
        <authorList>
            <consortium name="Lawrence Berkeley National Laboratory"/>
            <person name="Harder C.B."/>
            <person name="Miyauchi S."/>
            <person name="Viragh M."/>
            <person name="Kuo A."/>
            <person name="Thoen E."/>
            <person name="Andreopoulos B."/>
            <person name="Lu D."/>
            <person name="Skrede I."/>
            <person name="Drula E."/>
            <person name="Henrissat B."/>
            <person name="Morin E."/>
            <person name="Kohler A."/>
            <person name="Barry K."/>
            <person name="LaButti K."/>
            <person name="Morin E."/>
            <person name="Salamov A."/>
            <person name="Lipzen A."/>
            <person name="Mereny Z."/>
            <person name="Hegedus B."/>
            <person name="Baldrian P."/>
            <person name="Stursova M."/>
            <person name="Weitz H."/>
            <person name="Taylor A."/>
            <person name="Grigoriev I.V."/>
            <person name="Nagy L.G."/>
            <person name="Martin F."/>
            <person name="Kauserud H."/>
        </authorList>
    </citation>
    <scope>NUCLEOTIDE SEQUENCE</scope>
    <source>
        <strain evidence="1">CBHHK182m</strain>
    </source>
</reference>
<accession>A0AAD7HFU6</accession>
<dbReference type="AlphaFoldDB" id="A0AAD7HFU6"/>
<sequence length="248" mass="26813">MRHNAPRRPHTPTLTLCCPIWSHPPRSASAVDAAESFQRSFLLLPARDAHRVRDSRFSSDHLQRGTQLSGLVDALVLSPLCGLSLVLRSLIPDPHRAHLRHGIRSYDADAQEWTHLSPSFPFPPPVPQRRALALPPSSPHGYPHPRPTSHRCGAPGGVLLLRVCGDTVRFESPNSAHALAAASFPSHPLIPVLSPSFPRRSSRSLVPCRLTASPSPFPTSALVQRARAESSAHGTMRVLAPAPGANSV</sequence>
<evidence type="ECO:0000313" key="3">
    <source>
        <dbReference type="Proteomes" id="UP001215598"/>
    </source>
</evidence>
<dbReference type="EMBL" id="JARKIB010000247">
    <property type="protein sequence ID" value="KAJ7719814.1"/>
    <property type="molecule type" value="Genomic_DNA"/>
</dbReference>
<dbReference type="EMBL" id="JARKIB010000205">
    <property type="protein sequence ID" value="KAJ7724132.1"/>
    <property type="molecule type" value="Genomic_DNA"/>
</dbReference>
<evidence type="ECO:0000313" key="1">
    <source>
        <dbReference type="EMBL" id="KAJ7719814.1"/>
    </source>
</evidence>
<protein>
    <submittedName>
        <fullName evidence="1">Uncharacterized protein</fullName>
    </submittedName>
</protein>
<gene>
    <name evidence="2" type="ORF">B0H16DRAFT_1895611</name>
    <name evidence="1" type="ORF">B0H16DRAFT_1897041</name>
</gene>